<evidence type="ECO:0000256" key="1">
    <source>
        <dbReference type="ARBA" id="ARBA00022679"/>
    </source>
</evidence>
<gene>
    <name evidence="2" type="ORF">OSB1V03_LOCUS6026</name>
</gene>
<dbReference type="CDD" id="cd03784">
    <property type="entry name" value="GT1_Gtf-like"/>
    <property type="match status" value="1"/>
</dbReference>
<organism evidence="2">
    <name type="scientific">Medioppia subpectinata</name>
    <dbReference type="NCBI Taxonomy" id="1979941"/>
    <lineage>
        <taxon>Eukaryota</taxon>
        <taxon>Metazoa</taxon>
        <taxon>Ecdysozoa</taxon>
        <taxon>Arthropoda</taxon>
        <taxon>Chelicerata</taxon>
        <taxon>Arachnida</taxon>
        <taxon>Acari</taxon>
        <taxon>Acariformes</taxon>
        <taxon>Sarcoptiformes</taxon>
        <taxon>Oribatida</taxon>
        <taxon>Brachypylina</taxon>
        <taxon>Oppioidea</taxon>
        <taxon>Oppiidae</taxon>
        <taxon>Medioppia</taxon>
    </lineage>
</organism>
<dbReference type="Gene3D" id="3.40.50.2000">
    <property type="entry name" value="Glycogen Phosphorylase B"/>
    <property type="match status" value="2"/>
</dbReference>
<dbReference type="EMBL" id="CAJPIZ010003177">
    <property type="protein sequence ID" value="CAG2106023.1"/>
    <property type="molecule type" value="Genomic_DNA"/>
</dbReference>
<evidence type="ECO:0008006" key="4">
    <source>
        <dbReference type="Google" id="ProtNLM"/>
    </source>
</evidence>
<proteinExistence type="predicted"/>
<dbReference type="PANTHER" id="PTHR48050:SF13">
    <property type="entry name" value="STEROL 3-BETA-GLUCOSYLTRANSFERASE UGT80A2"/>
    <property type="match status" value="1"/>
</dbReference>
<dbReference type="InterPro" id="IPR002213">
    <property type="entry name" value="UDP_glucos_trans"/>
</dbReference>
<keyword evidence="3" id="KW-1185">Reference proteome</keyword>
<dbReference type="InterPro" id="IPR050426">
    <property type="entry name" value="Glycosyltransferase_28"/>
</dbReference>
<dbReference type="GO" id="GO:0008194">
    <property type="term" value="F:UDP-glycosyltransferase activity"/>
    <property type="evidence" value="ECO:0007669"/>
    <property type="project" value="InterPro"/>
</dbReference>
<evidence type="ECO:0000313" key="2">
    <source>
        <dbReference type="EMBL" id="CAD7625593.1"/>
    </source>
</evidence>
<dbReference type="AlphaFoldDB" id="A0A7R9KLY4"/>
<name>A0A7R9KLY4_9ACAR</name>
<dbReference type="Pfam" id="PF00201">
    <property type="entry name" value="UDPGT"/>
    <property type="match status" value="1"/>
</dbReference>
<protein>
    <recommendedName>
        <fullName evidence="4">Glycosyltransferase</fullName>
    </recommendedName>
</protein>
<accession>A0A7R9KLY4</accession>
<dbReference type="SUPFAM" id="SSF53756">
    <property type="entry name" value="UDP-Glycosyltransferase/glycogen phosphorylase"/>
    <property type="match status" value="1"/>
</dbReference>
<dbReference type="Proteomes" id="UP000759131">
    <property type="component" value="Unassembled WGS sequence"/>
</dbReference>
<dbReference type="EMBL" id="OC857752">
    <property type="protein sequence ID" value="CAD7625593.1"/>
    <property type="molecule type" value="Genomic_DNA"/>
</dbReference>
<sequence>MANKQLKMLFVPLLETGHVNACLSIAERVIAAGHRAVFTVNDVWSGRLTHYGIEEVGMTATALSSYRSLDKEESARQVLSSGRFSDESPLRKARQWALIARFFTKHAQYMDEQLRRLLPAIRPDVIVLDQFSFAVPAIELSGVTCVWCWSADPLLMVDDERAPPPESGLSATGDQSLWQEFRQLRRDVTSDGWKAFNSWVVGRGCEPLPDHCFHNPRRYLNLYGIPQELDYQVIRPLGRNYVRFDNLMRRPERHLTFAVPPALAAKPGALVYFSLGSMCAIDVQNMRRLVAILAKSRHRFIVSMGPMHTEYTLADNMWGAEFVPQLQMLPLVDAVLTHGGPNTVNECLYFGRPMIVLPVCGDQYDYAQRLQDKGFGLRLDAHRCEEGELLSAIETVLNDRPMADRLAEVSQRIQTDNSLAKVPQIIEDFVQNPRKYID</sequence>
<dbReference type="PANTHER" id="PTHR48050">
    <property type="entry name" value="STEROL 3-BETA-GLUCOSYLTRANSFERASE"/>
    <property type="match status" value="1"/>
</dbReference>
<reference evidence="2" key="1">
    <citation type="submission" date="2020-11" db="EMBL/GenBank/DDBJ databases">
        <authorList>
            <person name="Tran Van P."/>
        </authorList>
    </citation>
    <scope>NUCLEOTIDE SEQUENCE</scope>
</reference>
<dbReference type="OrthoDB" id="5835829at2759"/>
<keyword evidence="1" id="KW-0808">Transferase</keyword>
<evidence type="ECO:0000313" key="3">
    <source>
        <dbReference type="Proteomes" id="UP000759131"/>
    </source>
</evidence>